<evidence type="ECO:0008006" key="5">
    <source>
        <dbReference type="Google" id="ProtNLM"/>
    </source>
</evidence>
<feature type="repeat" description="TPR" evidence="1">
    <location>
        <begin position="198"/>
        <end position="231"/>
    </location>
</feature>
<dbReference type="InterPro" id="IPR019734">
    <property type="entry name" value="TPR_rpt"/>
</dbReference>
<organism evidence="3 4">
    <name type="scientific">Candidatus Schekmanbacteria bacterium RBG_13_48_7</name>
    <dbReference type="NCBI Taxonomy" id="1817878"/>
    <lineage>
        <taxon>Bacteria</taxon>
        <taxon>Candidatus Schekmaniibacteriota</taxon>
    </lineage>
</organism>
<accession>A0A1F7S9U2</accession>
<sequence>MSLTHVLKSILKTPISLIDYANRYTSGKKGICIVQIVVLVLGIACIWMFGLEYFAERKLSNGVIYLKKNQLLAARLAFENIYTFEPSQQSRVNLFWGQTLVGLENYSAAMHHLKTGMNRLQDDKFYFWLGKVYSKLFLMDEAIKSYEKSYWFNPNFKFSREELSKIYLERAAHNMDKGNTKIAYKNVLQSFQYFPHNPESYLMAGKIEMKNERWDDAEKWFELGLQYNPGDYQLNLNLIKTAMSLESYDKALDIIRALYFINDPGINDEIIAYLFSISYLPDQDLPWALYLADLLLDKGNKNLGCKLLDESDPDQNPVFYSMVRLKCSKDLHEREECCANAERLIGAYPPFFSFIDRYQKYCESVKEYSFKNNRPSSLIYRPLLYGKLFYKIILLGYSLQKNQQVNLDKLQINLYLLSVADLVQIPQIVFMIENHDKVMLIEPEIFVNSLKPDWRPYETQRLQFALKIPEIFRTGNFSISVSFASNEMKRSRGKVDNNVGFVPVFRIEHVKTGILVSPVENEETQ</sequence>
<reference evidence="3 4" key="1">
    <citation type="journal article" date="2016" name="Nat. Commun.">
        <title>Thousands of microbial genomes shed light on interconnected biogeochemical processes in an aquifer system.</title>
        <authorList>
            <person name="Anantharaman K."/>
            <person name="Brown C.T."/>
            <person name="Hug L.A."/>
            <person name="Sharon I."/>
            <person name="Castelle C.J."/>
            <person name="Probst A.J."/>
            <person name="Thomas B.C."/>
            <person name="Singh A."/>
            <person name="Wilkins M.J."/>
            <person name="Karaoz U."/>
            <person name="Brodie E.L."/>
            <person name="Williams K.H."/>
            <person name="Hubbard S.S."/>
            <person name="Banfield J.F."/>
        </authorList>
    </citation>
    <scope>NUCLEOTIDE SEQUENCE [LARGE SCALE GENOMIC DNA]</scope>
</reference>
<gene>
    <name evidence="3" type="ORF">A2161_06500</name>
</gene>
<keyword evidence="2" id="KW-1133">Transmembrane helix</keyword>
<feature type="repeat" description="TPR" evidence="1">
    <location>
        <begin position="123"/>
        <end position="156"/>
    </location>
</feature>
<dbReference type="InterPro" id="IPR011990">
    <property type="entry name" value="TPR-like_helical_dom_sf"/>
</dbReference>
<evidence type="ECO:0000256" key="1">
    <source>
        <dbReference type="PROSITE-ProRule" id="PRU00339"/>
    </source>
</evidence>
<keyword evidence="2" id="KW-0812">Transmembrane</keyword>
<proteinExistence type="predicted"/>
<evidence type="ECO:0000256" key="2">
    <source>
        <dbReference type="SAM" id="Phobius"/>
    </source>
</evidence>
<dbReference type="SUPFAM" id="SSF48452">
    <property type="entry name" value="TPR-like"/>
    <property type="match status" value="2"/>
</dbReference>
<evidence type="ECO:0000313" key="3">
    <source>
        <dbReference type="EMBL" id="OGL50540.1"/>
    </source>
</evidence>
<dbReference type="Gene3D" id="1.25.40.10">
    <property type="entry name" value="Tetratricopeptide repeat domain"/>
    <property type="match status" value="2"/>
</dbReference>
<feature type="transmembrane region" description="Helical" evidence="2">
    <location>
        <begin position="30"/>
        <end position="50"/>
    </location>
</feature>
<name>A0A1F7S9U2_9BACT</name>
<dbReference type="EMBL" id="MGDD01000001">
    <property type="protein sequence ID" value="OGL50540.1"/>
    <property type="molecule type" value="Genomic_DNA"/>
</dbReference>
<dbReference type="Proteomes" id="UP000179266">
    <property type="component" value="Unassembled WGS sequence"/>
</dbReference>
<protein>
    <recommendedName>
        <fullName evidence="5">Tetratricopeptide repeat-like domain-containing protein</fullName>
    </recommendedName>
</protein>
<dbReference type="SMART" id="SM00028">
    <property type="entry name" value="TPR"/>
    <property type="match status" value="4"/>
</dbReference>
<dbReference type="AlphaFoldDB" id="A0A1F7S9U2"/>
<comment type="caution">
    <text evidence="3">The sequence shown here is derived from an EMBL/GenBank/DDBJ whole genome shotgun (WGS) entry which is preliminary data.</text>
</comment>
<keyword evidence="2" id="KW-0472">Membrane</keyword>
<dbReference type="Pfam" id="PF13181">
    <property type="entry name" value="TPR_8"/>
    <property type="match status" value="1"/>
</dbReference>
<keyword evidence="1" id="KW-0802">TPR repeat</keyword>
<evidence type="ECO:0000313" key="4">
    <source>
        <dbReference type="Proteomes" id="UP000179266"/>
    </source>
</evidence>
<dbReference type="PROSITE" id="PS50005">
    <property type="entry name" value="TPR"/>
    <property type="match status" value="2"/>
</dbReference>